<dbReference type="AlphaFoldDB" id="A0A2M8R877"/>
<evidence type="ECO:0000313" key="2">
    <source>
        <dbReference type="EMBL" id="PJG54012.1"/>
    </source>
</evidence>
<dbReference type="RefSeq" id="WP_100232988.1">
    <property type="nucleotide sequence ID" value="NZ_PGVG01000012.1"/>
</dbReference>
<evidence type="ECO:0000256" key="1">
    <source>
        <dbReference type="SAM" id="SignalP"/>
    </source>
</evidence>
<keyword evidence="1" id="KW-0732">Signal</keyword>
<sequence length="87" mass="9509">MSKLTLVAAVAALTTAVLVPGLAEARGHHRYHRSYANPLPYPISYLHNYGPGITPGTFAYYDGPSTNHCYRSAAAYIGQDGRRHPCY</sequence>
<protein>
    <recommendedName>
        <fullName evidence="4">Lectin-like protein BA14k</fullName>
    </recommendedName>
</protein>
<accession>A0A2M8R877</accession>
<dbReference type="EMBL" id="PGVG01000012">
    <property type="protein sequence ID" value="PJG54012.1"/>
    <property type="molecule type" value="Genomic_DNA"/>
</dbReference>
<comment type="caution">
    <text evidence="2">The sequence shown here is derived from an EMBL/GenBank/DDBJ whole genome shotgun (WGS) entry which is preliminary data.</text>
</comment>
<organism evidence="2 3">
    <name type="scientific">Bradyrhizobium forestalis</name>
    <dbReference type="NCBI Taxonomy" id="1419263"/>
    <lineage>
        <taxon>Bacteria</taxon>
        <taxon>Pseudomonadati</taxon>
        <taxon>Pseudomonadota</taxon>
        <taxon>Alphaproteobacteria</taxon>
        <taxon>Hyphomicrobiales</taxon>
        <taxon>Nitrobacteraceae</taxon>
        <taxon>Bradyrhizobium</taxon>
    </lineage>
</organism>
<gene>
    <name evidence="2" type="ORF">CVM73_16440</name>
</gene>
<proteinExistence type="predicted"/>
<dbReference type="Proteomes" id="UP000231194">
    <property type="component" value="Unassembled WGS sequence"/>
</dbReference>
<reference evidence="2 3" key="1">
    <citation type="submission" date="2017-11" db="EMBL/GenBank/DDBJ databases">
        <title>Bradyrhizobium forestalis sp. nov., an efficient nitrogen-fixing bacterium isolated from nodules of forest legume species in the Amazon.</title>
        <authorList>
            <person name="Costa E.M."/>
            <person name="Guimaraes A."/>
            <person name="Carvalho T.S."/>
            <person name="Rodrigues T.L."/>
            <person name="Ribeiro P.R.A."/>
            <person name="Lebbe L."/>
            <person name="Willems A."/>
            <person name="Moreira F.M.S."/>
        </authorList>
    </citation>
    <scope>NUCLEOTIDE SEQUENCE [LARGE SCALE GENOMIC DNA]</scope>
    <source>
        <strain evidence="2 3">INPA54B</strain>
    </source>
</reference>
<feature type="signal peptide" evidence="1">
    <location>
        <begin position="1"/>
        <end position="25"/>
    </location>
</feature>
<evidence type="ECO:0008006" key="4">
    <source>
        <dbReference type="Google" id="ProtNLM"/>
    </source>
</evidence>
<evidence type="ECO:0000313" key="3">
    <source>
        <dbReference type="Proteomes" id="UP000231194"/>
    </source>
</evidence>
<name>A0A2M8R877_9BRAD</name>
<feature type="chain" id="PRO_5014721470" description="Lectin-like protein BA14k" evidence="1">
    <location>
        <begin position="26"/>
        <end position="87"/>
    </location>
</feature>
<keyword evidence="3" id="KW-1185">Reference proteome</keyword>
<dbReference type="OrthoDB" id="8242239at2"/>